<sequence>MKFFLFLLCIVILSFGFLQFFDLPIEFSLDFIVEPQATPSEEPSFPHAPGPEEIELAAPGEDFAFSYRGISLGTSLDKVHSILGAPHSILPSEYPFQWYIFHEDYQQYVQVGIANGHVVALYSNDAQWQNPWAFDFNTLSTTVESVLGNSLDRIQKDNIIYLLPEDRHYLLFEVERFYLTVFFDIHNNNQVTSFLLIDQEIENKYHAPLDPDIALAEAYKEQVFYLTNAIRVRHDLPLLTWHEGAAVTALGHSKDMAVQNFFDHRNPQGEDPFDRMAAQGIMYRRAGENIAAGQQNSIFAHEGWMNSLGHRQAILGDFNSLGVGVHLGGPLDAYYTQNFLSQ</sequence>
<dbReference type="Pfam" id="PF00188">
    <property type="entry name" value="CAP"/>
    <property type="match status" value="1"/>
</dbReference>
<reference evidence="4" key="1">
    <citation type="journal article" date="2016" name="Genome Announc.">
        <title>Complete genome sequence of Alkaliphilus metalliredigens strain QYMF, an alkaliphilic and metal-reducing bacterium isolated from borax-contaminated leachate ponds.</title>
        <authorList>
            <person name="Hwang C."/>
            <person name="Copeland A."/>
            <person name="Lucas S."/>
            <person name="Lapidus A."/>
            <person name="Barry K."/>
            <person name="Detter J.C."/>
            <person name="Glavina Del Rio T."/>
            <person name="Hammon N."/>
            <person name="Israni S."/>
            <person name="Dalin E."/>
            <person name="Tice H."/>
            <person name="Pitluck S."/>
            <person name="Chertkov O."/>
            <person name="Brettin T."/>
            <person name="Bruce D."/>
            <person name="Han C."/>
            <person name="Schmutz J."/>
            <person name="Larimer F."/>
            <person name="Land M.L."/>
            <person name="Hauser L."/>
            <person name="Kyrpides N."/>
            <person name="Mikhailova N."/>
            <person name="Ye Q."/>
            <person name="Zhou J."/>
            <person name="Richardson P."/>
            <person name="Fields M.W."/>
        </authorList>
    </citation>
    <scope>NUCLEOTIDE SEQUENCE [LARGE SCALE GENOMIC DNA]</scope>
    <source>
        <strain evidence="4">QYMF</strain>
    </source>
</reference>
<dbReference type="EMBL" id="CP000724">
    <property type="protein sequence ID" value="ABR46374.1"/>
    <property type="molecule type" value="Genomic_DNA"/>
</dbReference>
<feature type="domain" description="CAP-associated" evidence="2">
    <location>
        <begin position="72"/>
        <end position="204"/>
    </location>
</feature>
<dbReference type="STRING" id="293826.Amet_0135"/>
<organism evidence="3 4">
    <name type="scientific">Alkaliphilus metalliredigens (strain QYMF)</name>
    <dbReference type="NCBI Taxonomy" id="293826"/>
    <lineage>
        <taxon>Bacteria</taxon>
        <taxon>Bacillati</taxon>
        <taxon>Bacillota</taxon>
        <taxon>Clostridia</taxon>
        <taxon>Peptostreptococcales</taxon>
        <taxon>Natronincolaceae</taxon>
        <taxon>Alkaliphilus</taxon>
    </lineage>
</organism>
<evidence type="ECO:0000313" key="3">
    <source>
        <dbReference type="EMBL" id="ABR46374.1"/>
    </source>
</evidence>
<dbReference type="HOGENOM" id="CLU_048708_1_0_9"/>
<dbReference type="eggNOG" id="COG2340">
    <property type="taxonomic scope" value="Bacteria"/>
</dbReference>
<feature type="domain" description="SCP" evidence="1">
    <location>
        <begin position="225"/>
        <end position="339"/>
    </location>
</feature>
<dbReference type="PANTHER" id="PTHR31157:SF1">
    <property type="entry name" value="SCP DOMAIN-CONTAINING PROTEIN"/>
    <property type="match status" value="1"/>
</dbReference>
<dbReference type="Pfam" id="PF14504">
    <property type="entry name" value="CAP_assoc_N"/>
    <property type="match status" value="1"/>
</dbReference>
<keyword evidence="4" id="KW-1185">Reference proteome</keyword>
<dbReference type="AlphaFoldDB" id="A6TJK6"/>
<dbReference type="OrthoDB" id="9783944at2"/>
<dbReference type="SUPFAM" id="SSF55797">
    <property type="entry name" value="PR-1-like"/>
    <property type="match status" value="1"/>
</dbReference>
<proteinExistence type="predicted"/>
<evidence type="ECO:0000259" key="2">
    <source>
        <dbReference type="Pfam" id="PF14504"/>
    </source>
</evidence>
<dbReference type="CDD" id="cd05379">
    <property type="entry name" value="CAP_bacterial"/>
    <property type="match status" value="1"/>
</dbReference>
<dbReference type="InterPro" id="IPR029410">
    <property type="entry name" value="CAP_assoc"/>
</dbReference>
<dbReference type="InterPro" id="IPR035940">
    <property type="entry name" value="CAP_sf"/>
</dbReference>
<evidence type="ECO:0000313" key="4">
    <source>
        <dbReference type="Proteomes" id="UP000001572"/>
    </source>
</evidence>
<dbReference type="InterPro" id="IPR014044">
    <property type="entry name" value="CAP_dom"/>
</dbReference>
<evidence type="ECO:0000259" key="1">
    <source>
        <dbReference type="Pfam" id="PF00188"/>
    </source>
</evidence>
<dbReference type="Gene3D" id="3.40.33.10">
    <property type="entry name" value="CAP"/>
    <property type="match status" value="1"/>
</dbReference>
<protein>
    <submittedName>
        <fullName evidence="3">SCP-like extracellular protein</fullName>
    </submittedName>
</protein>
<accession>A6TJK6</accession>
<dbReference type="RefSeq" id="WP_011971283.1">
    <property type="nucleotide sequence ID" value="NC_009633.1"/>
</dbReference>
<dbReference type="KEGG" id="amt:Amet_0135"/>
<dbReference type="PANTHER" id="PTHR31157">
    <property type="entry name" value="SCP DOMAIN-CONTAINING PROTEIN"/>
    <property type="match status" value="1"/>
</dbReference>
<name>A6TJK6_ALKMQ</name>
<gene>
    <name evidence="3" type="ordered locus">Amet_0135</name>
</gene>
<dbReference type="Proteomes" id="UP000001572">
    <property type="component" value="Chromosome"/>
</dbReference>